<organism evidence="1 2">
    <name type="scientific">Vibrio viridaestus</name>
    <dbReference type="NCBI Taxonomy" id="2487322"/>
    <lineage>
        <taxon>Bacteria</taxon>
        <taxon>Pseudomonadati</taxon>
        <taxon>Pseudomonadota</taxon>
        <taxon>Gammaproteobacteria</taxon>
        <taxon>Vibrionales</taxon>
        <taxon>Vibrionaceae</taxon>
        <taxon>Vibrio</taxon>
    </lineage>
</organism>
<sequence>MPFGIAYSIWSGLGVISIN</sequence>
<protein>
    <submittedName>
        <fullName evidence="1">Uncharacterized protein</fullName>
    </submittedName>
</protein>
<dbReference type="EMBL" id="RJVQ01000015">
    <property type="protein sequence ID" value="RQW61216.1"/>
    <property type="molecule type" value="Genomic_DNA"/>
</dbReference>
<reference evidence="1 2" key="1">
    <citation type="submission" date="2018-11" db="EMBL/GenBank/DDBJ databases">
        <title>Vibrio LJC006 sp. nov., isolated from seawater during the bloom of the enteromorpha.</title>
        <authorList>
            <person name="Liang J."/>
        </authorList>
    </citation>
    <scope>NUCLEOTIDE SEQUENCE [LARGE SCALE GENOMIC DNA]</scope>
    <source>
        <strain evidence="1 2">LJC006</strain>
    </source>
</reference>
<gene>
    <name evidence="1" type="ORF">EES38_20595</name>
</gene>
<comment type="caution">
    <text evidence="1">The sequence shown here is derived from an EMBL/GenBank/DDBJ whole genome shotgun (WGS) entry which is preliminary data.</text>
</comment>
<dbReference type="AlphaFoldDB" id="A0A3N9U0P1"/>
<evidence type="ECO:0000313" key="2">
    <source>
        <dbReference type="Proteomes" id="UP000281112"/>
    </source>
</evidence>
<name>A0A3N9U0P1_9VIBR</name>
<accession>A0A3N9U0P1</accession>
<dbReference type="Proteomes" id="UP000281112">
    <property type="component" value="Unassembled WGS sequence"/>
</dbReference>
<proteinExistence type="predicted"/>
<evidence type="ECO:0000313" key="1">
    <source>
        <dbReference type="EMBL" id="RQW61216.1"/>
    </source>
</evidence>
<keyword evidence="2" id="KW-1185">Reference proteome</keyword>